<feature type="domain" description="Methylamine utilisation protein MauE" evidence="6">
    <location>
        <begin position="1"/>
        <end position="130"/>
    </location>
</feature>
<keyword evidence="2 5" id="KW-0812">Transmembrane</keyword>
<dbReference type="InterPro" id="IPR009908">
    <property type="entry name" value="Methylamine_util_MauE"/>
</dbReference>
<evidence type="ECO:0000256" key="3">
    <source>
        <dbReference type="ARBA" id="ARBA00022989"/>
    </source>
</evidence>
<keyword evidence="8" id="KW-1185">Reference proteome</keyword>
<feature type="transmembrane region" description="Helical" evidence="5">
    <location>
        <begin position="75"/>
        <end position="97"/>
    </location>
</feature>
<gene>
    <name evidence="7" type="ORF">SPF06_04020</name>
</gene>
<dbReference type="EMBL" id="JAYGGQ010000001">
    <property type="protein sequence ID" value="MEA5453881.1"/>
    <property type="molecule type" value="Genomic_DNA"/>
</dbReference>
<keyword evidence="4 5" id="KW-0472">Membrane</keyword>
<feature type="transmembrane region" description="Helical" evidence="5">
    <location>
        <begin position="48"/>
        <end position="68"/>
    </location>
</feature>
<evidence type="ECO:0000313" key="8">
    <source>
        <dbReference type="Proteomes" id="UP001304769"/>
    </source>
</evidence>
<dbReference type="Proteomes" id="UP001304769">
    <property type="component" value="Unassembled WGS sequence"/>
</dbReference>
<dbReference type="Pfam" id="PF07291">
    <property type="entry name" value="MauE"/>
    <property type="match status" value="1"/>
</dbReference>
<evidence type="ECO:0000313" key="7">
    <source>
        <dbReference type="EMBL" id="MEA5453881.1"/>
    </source>
</evidence>
<sequence>MAFILLGLRVVPGLVLVLFGLAKAFEHQAAGVAAVRGYRLLGPRSSAIVSAALPGAEIALGVLLSLGIETRAAGVLSAALFVGFSAAMASALLRGVANECGCGGALRTGEVRWPLVARNGLLAASAASAALLGPGDLSLSALTADSPVEGAVVLVAALGATVLAFARLLQAKTPPAATTGR</sequence>
<evidence type="ECO:0000256" key="2">
    <source>
        <dbReference type="ARBA" id="ARBA00022692"/>
    </source>
</evidence>
<feature type="transmembrane region" description="Helical" evidence="5">
    <location>
        <begin position="150"/>
        <end position="169"/>
    </location>
</feature>
<accession>A0ABU5T337</accession>
<organism evidence="7 8">
    <name type="scientific">Sinomonas terricola</name>
    <dbReference type="NCBI Taxonomy" id="3110330"/>
    <lineage>
        <taxon>Bacteria</taxon>
        <taxon>Bacillati</taxon>
        <taxon>Actinomycetota</taxon>
        <taxon>Actinomycetes</taxon>
        <taxon>Micrococcales</taxon>
        <taxon>Micrococcaceae</taxon>
        <taxon>Sinomonas</taxon>
    </lineage>
</organism>
<protein>
    <submittedName>
        <fullName evidence="7">MauE/DoxX family redox-associated membrane protein</fullName>
    </submittedName>
</protein>
<evidence type="ECO:0000256" key="1">
    <source>
        <dbReference type="ARBA" id="ARBA00004141"/>
    </source>
</evidence>
<proteinExistence type="predicted"/>
<evidence type="ECO:0000256" key="5">
    <source>
        <dbReference type="SAM" id="Phobius"/>
    </source>
</evidence>
<dbReference type="RefSeq" id="WP_323277626.1">
    <property type="nucleotide sequence ID" value="NZ_JAYGGQ010000001.1"/>
</dbReference>
<evidence type="ECO:0000256" key="4">
    <source>
        <dbReference type="ARBA" id="ARBA00023136"/>
    </source>
</evidence>
<keyword evidence="3 5" id="KW-1133">Transmembrane helix</keyword>
<comment type="caution">
    <text evidence="7">The sequence shown here is derived from an EMBL/GenBank/DDBJ whole genome shotgun (WGS) entry which is preliminary data.</text>
</comment>
<evidence type="ECO:0000259" key="6">
    <source>
        <dbReference type="Pfam" id="PF07291"/>
    </source>
</evidence>
<name>A0ABU5T337_9MICC</name>
<reference evidence="7 8" key="1">
    <citation type="submission" date="2023-12" db="EMBL/GenBank/DDBJ databases">
        <title>Sinomonas terricola sp. nov, isolated from litchi orchard soil in Guangdong, PR China.</title>
        <authorList>
            <person name="Jiaxin W."/>
            <person name="Yang Z."/>
            <person name="Honghui Z."/>
        </authorList>
    </citation>
    <scope>NUCLEOTIDE SEQUENCE [LARGE SCALE GENOMIC DNA]</scope>
    <source>
        <strain evidence="7 8">JGH33</strain>
    </source>
</reference>
<comment type="subcellular location">
    <subcellularLocation>
        <location evidence="1">Membrane</location>
        <topology evidence="1">Multi-pass membrane protein</topology>
    </subcellularLocation>
</comment>